<evidence type="ECO:0000259" key="3">
    <source>
        <dbReference type="Pfam" id="PF03407"/>
    </source>
</evidence>
<dbReference type="PANTHER" id="PTHR46936:SF1">
    <property type="entry name" value="ARABINOSYLTRANSFERASE XEG113"/>
    <property type="match status" value="1"/>
</dbReference>
<protein>
    <recommendedName>
        <fullName evidence="3">Nucleotide-diphospho-sugar transferase domain-containing protein</fullName>
    </recommendedName>
</protein>
<dbReference type="PANTHER" id="PTHR46936">
    <property type="entry name" value="ARABINOSYLTRANSFERASE XEG113"/>
    <property type="match status" value="1"/>
</dbReference>
<evidence type="ECO:0000256" key="2">
    <source>
        <dbReference type="SAM" id="SignalP"/>
    </source>
</evidence>
<evidence type="ECO:0000313" key="4">
    <source>
        <dbReference type="EMBL" id="KAK9813171.1"/>
    </source>
</evidence>
<name>A0AAW1PUH2_9CHLO</name>
<accession>A0AAW1PUH2</accession>
<evidence type="ECO:0000256" key="1">
    <source>
        <dbReference type="SAM" id="MobiDB-lite"/>
    </source>
</evidence>
<sequence>MQRRPSRRKSAVVLLFLLAVLTGTVYTLHKPTLQVYWAIYARIYPGKEASAEVSAPDQVLTGHGPAEPDPGQPDLPDKVEKEQQKAKAAALPAIKAEAEQLGERPERQDQAPLNTNAKMAAEGDAQPDSKLPGEVQTMADGSSSKQDVVLTAAKPAAEDLEIGKAGAAAVDSVMDQEVEQVTHAKLAAGMGGPDELERPSWHPKAARKHKSLAANKGQAAKDAMLSTAAAAAGAADGTGAAHKPLAKDNESGAAADQQSTQSGKPAARDSTAVGTGAGQQSALRLPSDKMPGSSDSSGLHVPTDRPPVRSDSIGVAADIVPASGTADPGASTKLGAAAERSIPQQDQAAPDPLLVDSIPTAASQAAKAAAAASQAAAADAAAAKPQDERFSTTTTAATADKAEAAAAAAAAEAAGKAAASSTQPAAAAEHAAKGAEGGKGSESGMSADVASMAAVLLAHDVDVGVDEAPGSKVGGDAPQPKAQAAGNLPQGWTGNAEDYKLTSELVGRYAEDKVVMVTWANFHYRDFVLNWVEHVEGCGVSAYLVGAMDDQLLELLVEKGVHAFGMQSGLSLDDFGWGSKTFHKMGREKIRLIHTFNKMGFDILVSDVDTVWLQDPLPYVARASEADILTSSDHLANTVDDDSLEQWPQAGSAANIGIMLFRTTAAALAEEWNQVLEADANVWDQNAFNDLFRRGASAEGDRPDNLFKGYDGKLLIGILPVSIFCSGHTYFVQRLPERLQLKPYVVHATFQYSGTPGKRHRLRERLLWNDPPAYFDPPGGLLTFDLDLTNLLEGSTPQPRDGTLPRTLGHFKLVNHQLVQIRNAMAIAQTLGRTLVVPELWCGQDRWWAPHDGIIPGSKLELPYRCPMDHVFDLEQMARSMPAAEFGPDISYREFSFMNNTRLPATIAKSKLQVNICAAADASCSDGSSAAAEVTPGVVHLRPLLQDEQLLTALKQAAAGVKVVHFNTMYNAFVGFANGADGVKFEKRTKQYTSIWCCVNAHPGHVWYDMWWDVQPHTDRHNRIIRGPWQPITGP</sequence>
<feature type="region of interest" description="Disordered" evidence="1">
    <location>
        <begin position="188"/>
        <end position="356"/>
    </location>
</feature>
<dbReference type="InterPro" id="IPR053250">
    <property type="entry name" value="Glycosyltransferase_77"/>
</dbReference>
<gene>
    <name evidence="4" type="ORF">WJX72_010080</name>
</gene>
<keyword evidence="2" id="KW-0732">Signal</keyword>
<dbReference type="GO" id="GO:0052636">
    <property type="term" value="F:arabinosyltransferase activity"/>
    <property type="evidence" value="ECO:0007669"/>
    <property type="project" value="TreeGrafter"/>
</dbReference>
<feature type="compositionally biased region" description="Basic and acidic residues" evidence="1">
    <location>
        <begin position="75"/>
        <end position="85"/>
    </location>
</feature>
<reference evidence="4 5" key="1">
    <citation type="journal article" date="2024" name="Nat. Commun.">
        <title>Phylogenomics reveals the evolutionary origins of lichenization in chlorophyte algae.</title>
        <authorList>
            <person name="Puginier C."/>
            <person name="Libourel C."/>
            <person name="Otte J."/>
            <person name="Skaloud P."/>
            <person name="Haon M."/>
            <person name="Grisel S."/>
            <person name="Petersen M."/>
            <person name="Berrin J.G."/>
            <person name="Delaux P.M."/>
            <person name="Dal Grande F."/>
            <person name="Keller J."/>
        </authorList>
    </citation>
    <scope>NUCLEOTIDE SEQUENCE [LARGE SCALE GENOMIC DNA]</scope>
    <source>
        <strain evidence="4 5">SAG 2043</strain>
    </source>
</reference>
<organism evidence="4 5">
    <name type="scientific">[Myrmecia] bisecta</name>
    <dbReference type="NCBI Taxonomy" id="41462"/>
    <lineage>
        <taxon>Eukaryota</taxon>
        <taxon>Viridiplantae</taxon>
        <taxon>Chlorophyta</taxon>
        <taxon>core chlorophytes</taxon>
        <taxon>Trebouxiophyceae</taxon>
        <taxon>Trebouxiales</taxon>
        <taxon>Trebouxiaceae</taxon>
        <taxon>Myrmecia</taxon>
    </lineage>
</organism>
<feature type="region of interest" description="Disordered" evidence="1">
    <location>
        <begin position="54"/>
        <end position="91"/>
    </location>
</feature>
<dbReference type="Pfam" id="PF03407">
    <property type="entry name" value="Nucleotid_trans"/>
    <property type="match status" value="1"/>
</dbReference>
<dbReference type="GO" id="GO:0052325">
    <property type="term" value="P:cell wall pectin biosynthetic process"/>
    <property type="evidence" value="ECO:0007669"/>
    <property type="project" value="TreeGrafter"/>
</dbReference>
<dbReference type="Proteomes" id="UP001489004">
    <property type="component" value="Unassembled WGS sequence"/>
</dbReference>
<feature type="region of interest" description="Disordered" evidence="1">
    <location>
        <begin position="421"/>
        <end position="444"/>
    </location>
</feature>
<feature type="signal peptide" evidence="2">
    <location>
        <begin position="1"/>
        <end position="27"/>
    </location>
</feature>
<feature type="chain" id="PRO_5043946019" description="Nucleotide-diphospho-sugar transferase domain-containing protein" evidence="2">
    <location>
        <begin position="28"/>
        <end position="1035"/>
    </location>
</feature>
<dbReference type="EMBL" id="JALJOR010000008">
    <property type="protein sequence ID" value="KAK9813171.1"/>
    <property type="molecule type" value="Genomic_DNA"/>
</dbReference>
<feature type="compositionally biased region" description="Low complexity" evidence="1">
    <location>
        <begin position="220"/>
        <end position="241"/>
    </location>
</feature>
<dbReference type="GO" id="GO:0005794">
    <property type="term" value="C:Golgi apparatus"/>
    <property type="evidence" value="ECO:0007669"/>
    <property type="project" value="TreeGrafter"/>
</dbReference>
<comment type="caution">
    <text evidence="4">The sequence shown here is derived from an EMBL/GenBank/DDBJ whole genome shotgun (WGS) entry which is preliminary data.</text>
</comment>
<keyword evidence="5" id="KW-1185">Reference proteome</keyword>
<dbReference type="InterPro" id="IPR005069">
    <property type="entry name" value="Nucl-diP-sugar_transferase"/>
</dbReference>
<proteinExistence type="predicted"/>
<dbReference type="AlphaFoldDB" id="A0AAW1PUH2"/>
<feature type="region of interest" description="Disordered" evidence="1">
    <location>
        <begin position="470"/>
        <end position="490"/>
    </location>
</feature>
<feature type="domain" description="Nucleotide-diphospho-sugar transferase" evidence="3">
    <location>
        <begin position="540"/>
        <end position="762"/>
    </location>
</feature>
<evidence type="ECO:0000313" key="5">
    <source>
        <dbReference type="Proteomes" id="UP001489004"/>
    </source>
</evidence>
<feature type="region of interest" description="Disordered" evidence="1">
    <location>
        <begin position="120"/>
        <end position="146"/>
    </location>
</feature>